<dbReference type="RefSeq" id="WP_281781859.1">
    <property type="nucleotide sequence ID" value="NZ_AP027041.1"/>
</dbReference>
<keyword evidence="1" id="KW-1133">Transmembrane helix</keyword>
<feature type="transmembrane region" description="Helical" evidence="1">
    <location>
        <begin position="12"/>
        <end position="33"/>
    </location>
</feature>
<protein>
    <submittedName>
        <fullName evidence="2">Uncharacterized protein</fullName>
    </submittedName>
</protein>
<keyword evidence="1" id="KW-0812">Transmembrane</keyword>
<proteinExistence type="predicted"/>
<organism evidence="2 3">
    <name type="scientific">Lysobacter auxotrophicus</name>
    <dbReference type="NCBI Taxonomy" id="2992573"/>
    <lineage>
        <taxon>Bacteria</taxon>
        <taxon>Pseudomonadati</taxon>
        <taxon>Pseudomonadota</taxon>
        <taxon>Gammaproteobacteria</taxon>
        <taxon>Lysobacterales</taxon>
        <taxon>Lysobacteraceae</taxon>
        <taxon>Lysobacter</taxon>
    </lineage>
</organism>
<evidence type="ECO:0000313" key="3">
    <source>
        <dbReference type="Proteomes" id="UP001317822"/>
    </source>
</evidence>
<keyword evidence="1" id="KW-0472">Membrane</keyword>
<evidence type="ECO:0000256" key="1">
    <source>
        <dbReference type="SAM" id="Phobius"/>
    </source>
</evidence>
<accession>A0ABM8DD54</accession>
<reference evidence="2 3" key="1">
    <citation type="journal article" date="2023" name="Int. J. Syst. Evol. Microbiol.">
        <title>Physiological and genomic analyses of cobalamin (vitamin B12)-auxotrophy of Lysobacter auxotrophicus sp. nov., a methionine-auxotrophic chitinolytic bacterium isolated from chitin-treated soil.</title>
        <authorList>
            <person name="Saito A."/>
            <person name="Dohra H."/>
            <person name="Hamada M."/>
            <person name="Moriuchi R."/>
            <person name="Kotsuchibashi Y."/>
            <person name="Mori K."/>
        </authorList>
    </citation>
    <scope>NUCLEOTIDE SEQUENCE [LARGE SCALE GENOMIC DNA]</scope>
    <source>
        <strain evidence="2 3">5-21a</strain>
    </source>
</reference>
<dbReference type="Proteomes" id="UP001317822">
    <property type="component" value="Chromosome"/>
</dbReference>
<gene>
    <name evidence="2" type="ORF">LA521A_16770</name>
</gene>
<evidence type="ECO:0000313" key="2">
    <source>
        <dbReference type="EMBL" id="BDU16476.1"/>
    </source>
</evidence>
<sequence length="454" mass="49959">MEFRRLAQGAAWTAVAGALLVLGLWLVVVAINWRDEAPSADALRLQRAVDERPAVADEANAYVLVLGLGVPAQADPLEWGMRRKAFIDASAERPAVAGTALPGEEHDFAQHRTAATKALIGACREGNRGCLSRMQDDPEAVAAWLDSERWLLERYGRLIGLAQWRETVPTGMNLLFPPWSPTTDGQRLLLLQAWQHARQGESDAARDLLQRDLVFWRMLLRSSDTLITKMVATAAIRRHFTMGNLVLRELAQQGVDASPPPSWNMPIDRAERSMHRAYAGEWQFSKAAVNSSFEMDGEDTLLRNRVYGWALAPLFKRQATINLLAANLVRLSDGLDVEPGDMPRALSEMARPPDGGLPSLYNPVGQMISRIGYDAYMPYAVRASDLEGVRCAATVAADIRRNPGSDARAIDERLRDATQAGPCADTPFARDEAAGSIVFQGLQPPPHGRHTFVL</sequence>
<dbReference type="EMBL" id="AP027041">
    <property type="protein sequence ID" value="BDU16476.1"/>
    <property type="molecule type" value="Genomic_DNA"/>
</dbReference>
<name>A0ABM8DD54_9GAMM</name>
<keyword evidence="3" id="KW-1185">Reference proteome</keyword>